<gene>
    <name evidence="2" type="ORF">mvi_20410</name>
</gene>
<evidence type="ECO:0000256" key="1">
    <source>
        <dbReference type="SAM" id="MobiDB-lite"/>
    </source>
</evidence>
<dbReference type="AlphaFoldDB" id="A0A8H8WSP1"/>
<feature type="compositionally biased region" description="Pro residues" evidence="1">
    <location>
        <begin position="83"/>
        <end position="97"/>
    </location>
</feature>
<accession>A0A8H8WSP1</accession>
<proteinExistence type="predicted"/>
<feature type="region of interest" description="Disordered" evidence="1">
    <location>
        <begin position="77"/>
        <end position="106"/>
    </location>
</feature>
<organism evidence="2 3">
    <name type="scientific">Methylobacterium indicum</name>
    <dbReference type="NCBI Taxonomy" id="1775910"/>
    <lineage>
        <taxon>Bacteria</taxon>
        <taxon>Pseudomonadati</taxon>
        <taxon>Pseudomonadota</taxon>
        <taxon>Alphaproteobacteria</taxon>
        <taxon>Hyphomicrobiales</taxon>
        <taxon>Methylobacteriaceae</taxon>
        <taxon>Methylobacterium</taxon>
    </lineage>
</organism>
<dbReference type="RefSeq" id="WP_207182593.1">
    <property type="nucleotide sequence ID" value="NZ_AP024145.1"/>
</dbReference>
<protein>
    <submittedName>
        <fullName evidence="2">Uncharacterized protein</fullName>
    </submittedName>
</protein>
<dbReference type="KEGG" id="mind:mvi_20410"/>
<sequence length="207" mass="22544">MAGVSIREYARQRKARGLVGGSDAAVRKAIRDGRLHGAVNGDGTIDVAKADSLWLGNTNPALQRDGAAVGDGVLASRGKPAAVRPPPPVDEVEPPAPVDGAGGATPMTANRLKIQTAREMQKYKREEWEFARDRGEWIMKDPHLSHVHAMARAFQDQWKAFVDGNAAEMAAELGLSDRVHDVHRVLDKRVRMMFERMADTRYGGGLA</sequence>
<evidence type="ECO:0000313" key="3">
    <source>
        <dbReference type="Proteomes" id="UP000663508"/>
    </source>
</evidence>
<name>A0A8H8WSP1_9HYPH</name>
<dbReference type="EMBL" id="AP024145">
    <property type="protein sequence ID" value="BCM83580.1"/>
    <property type="molecule type" value="Genomic_DNA"/>
</dbReference>
<dbReference type="Proteomes" id="UP000663508">
    <property type="component" value="Chromosome"/>
</dbReference>
<reference evidence="2" key="1">
    <citation type="submission" date="2020-11" db="EMBL/GenBank/DDBJ databases">
        <title>Complete genome sequence of a novel pathogenic Methylobacterium strain isolated from rice in Vietnam.</title>
        <authorList>
            <person name="Lai K."/>
            <person name="Okazaki S."/>
            <person name="Higashi K."/>
            <person name="Mori H."/>
            <person name="Toyoda A."/>
            <person name="Kurokawa K."/>
        </authorList>
    </citation>
    <scope>NUCLEOTIDE SEQUENCE</scope>
    <source>
        <strain evidence="2">VL1</strain>
    </source>
</reference>
<evidence type="ECO:0000313" key="2">
    <source>
        <dbReference type="EMBL" id="BCM83580.1"/>
    </source>
</evidence>